<evidence type="ECO:0000313" key="1">
    <source>
        <dbReference type="Proteomes" id="UP000887580"/>
    </source>
</evidence>
<reference evidence="2" key="1">
    <citation type="submission" date="2022-11" db="UniProtKB">
        <authorList>
            <consortium name="WormBaseParasite"/>
        </authorList>
    </citation>
    <scope>IDENTIFICATION</scope>
</reference>
<sequence length="402" mass="46278">MADAALYFEEAVAERALEPVAGNISFTFAWVIRVPNIDTDPRMIQTSFGTNYKAGSCEWNVQLRLRNSPFSLLGLDRHGRHRSMSQAHILVETARNTKILGGLCNIAYTVYHDDEMRYELYSSTKVAAIPSAGMITDGLRFRTPAGGYIEKLTNAFKKHEGKRIAIYIEMVLPSKFFLRHFEESSVFSKKKLPKYPADIEDDFRFDFIENGDYTIKFSDGGELKANRQALYLSSLYFRNFLPSSRSKEFNCHHSIDAVKPIIWYFHCLSFEMPEAYELDYVQKIMDAIEFLDPVSKIDLMNGVHRALCQKLANESSPEFDMVLQMASIANKHRFQELKYMACSLLANEFYGKLKATFPTAEPNFEDPRYVDLFMPQYFIGLTPYAYIEKIHRSGFRTNVILP</sequence>
<protein>
    <submittedName>
        <fullName evidence="2">BTB domain-containing protein</fullName>
    </submittedName>
</protein>
<name>A0AC35F0S1_9BILA</name>
<organism evidence="1 2">
    <name type="scientific">Panagrolaimus sp. PS1159</name>
    <dbReference type="NCBI Taxonomy" id="55785"/>
    <lineage>
        <taxon>Eukaryota</taxon>
        <taxon>Metazoa</taxon>
        <taxon>Ecdysozoa</taxon>
        <taxon>Nematoda</taxon>
        <taxon>Chromadorea</taxon>
        <taxon>Rhabditida</taxon>
        <taxon>Tylenchina</taxon>
        <taxon>Panagrolaimomorpha</taxon>
        <taxon>Panagrolaimoidea</taxon>
        <taxon>Panagrolaimidae</taxon>
        <taxon>Panagrolaimus</taxon>
    </lineage>
</organism>
<proteinExistence type="predicted"/>
<dbReference type="WBParaSite" id="PS1159_v2.g12699.t1">
    <property type="protein sequence ID" value="PS1159_v2.g12699.t1"/>
    <property type="gene ID" value="PS1159_v2.g12699"/>
</dbReference>
<evidence type="ECO:0000313" key="2">
    <source>
        <dbReference type="WBParaSite" id="PS1159_v2.g12699.t1"/>
    </source>
</evidence>
<dbReference type="Proteomes" id="UP000887580">
    <property type="component" value="Unplaced"/>
</dbReference>
<accession>A0AC35F0S1</accession>